<evidence type="ECO:0000256" key="11">
    <source>
        <dbReference type="SAM" id="MobiDB-lite"/>
    </source>
</evidence>
<keyword evidence="8" id="KW-0067">ATP-binding</keyword>
<evidence type="ECO:0000256" key="7">
    <source>
        <dbReference type="ARBA" id="ARBA00022741"/>
    </source>
</evidence>
<keyword evidence="13" id="KW-1185">Reference proteome</keyword>
<dbReference type="PANTHER" id="PTHR33540:SF2">
    <property type="entry name" value="TRNA THREONYLCARBAMOYLADENOSINE BIOSYNTHESIS PROTEIN TSAE"/>
    <property type="match status" value="1"/>
</dbReference>
<proteinExistence type="inferred from homology"/>
<evidence type="ECO:0000313" key="12">
    <source>
        <dbReference type="EMBL" id="GIT96586.1"/>
    </source>
</evidence>
<evidence type="ECO:0000256" key="9">
    <source>
        <dbReference type="ARBA" id="ARBA00022842"/>
    </source>
</evidence>
<evidence type="ECO:0000313" key="13">
    <source>
        <dbReference type="Proteomes" id="UP000786693"/>
    </source>
</evidence>
<dbReference type="SUPFAM" id="SSF52540">
    <property type="entry name" value="P-loop containing nucleoside triphosphate hydrolases"/>
    <property type="match status" value="1"/>
</dbReference>
<dbReference type="InterPro" id="IPR003442">
    <property type="entry name" value="T6A_TsaE"/>
</dbReference>
<comment type="subcellular location">
    <subcellularLocation>
        <location evidence="1">Cytoplasm</location>
    </subcellularLocation>
</comment>
<dbReference type="EMBL" id="BPFH01000006">
    <property type="protein sequence ID" value="GIT96586.1"/>
    <property type="molecule type" value="Genomic_DNA"/>
</dbReference>
<protein>
    <recommendedName>
        <fullName evidence="3">tRNA threonylcarbamoyladenosine biosynthesis protein TsaE</fullName>
    </recommendedName>
    <alternativeName>
        <fullName evidence="10">t(6)A37 threonylcarbamoyladenosine biosynthesis protein TsaE</fullName>
    </alternativeName>
</protein>
<organism evidence="12 13">
    <name type="scientific">Jannaschia pagri</name>
    <dbReference type="NCBI Taxonomy" id="2829797"/>
    <lineage>
        <taxon>Bacteria</taxon>
        <taxon>Pseudomonadati</taxon>
        <taxon>Pseudomonadota</taxon>
        <taxon>Alphaproteobacteria</taxon>
        <taxon>Rhodobacterales</taxon>
        <taxon>Roseobacteraceae</taxon>
        <taxon>Jannaschia</taxon>
    </lineage>
</organism>
<sequence length="187" mass="19704">MPPVLASGLSRAMTDTGTPAPPPPAAGVFTCATEADTRALAAALAPQLNAGDILYLEGDVGAGKTAFARALIQATLHQDRLPPEDVPSPTFTLVQTYATARHDIVHADLYRLSDPGEALEIGLAEAFEEAVCLIEWPDRLGADRPDGATLRWTVSPDEHRHVTLSGGPLATKIARIAKSVLPQDQSP</sequence>
<dbReference type="NCBIfam" id="TIGR00150">
    <property type="entry name" value="T6A_YjeE"/>
    <property type="match status" value="1"/>
</dbReference>
<dbReference type="Gene3D" id="3.40.50.300">
    <property type="entry name" value="P-loop containing nucleotide triphosphate hydrolases"/>
    <property type="match status" value="1"/>
</dbReference>
<name>A0ABQ4NQG7_9RHOB</name>
<evidence type="ECO:0000256" key="6">
    <source>
        <dbReference type="ARBA" id="ARBA00022723"/>
    </source>
</evidence>
<evidence type="ECO:0000256" key="3">
    <source>
        <dbReference type="ARBA" id="ARBA00019010"/>
    </source>
</evidence>
<dbReference type="Pfam" id="PF02367">
    <property type="entry name" value="TsaE"/>
    <property type="match status" value="1"/>
</dbReference>
<dbReference type="PANTHER" id="PTHR33540">
    <property type="entry name" value="TRNA THREONYLCARBAMOYLADENOSINE BIOSYNTHESIS PROTEIN TSAE"/>
    <property type="match status" value="1"/>
</dbReference>
<keyword evidence="6" id="KW-0479">Metal-binding</keyword>
<dbReference type="Proteomes" id="UP000786693">
    <property type="component" value="Unassembled WGS sequence"/>
</dbReference>
<evidence type="ECO:0000256" key="2">
    <source>
        <dbReference type="ARBA" id="ARBA00007599"/>
    </source>
</evidence>
<reference evidence="12 13" key="1">
    <citation type="submission" date="2021-05" db="EMBL/GenBank/DDBJ databases">
        <title>Bacteria Genome sequencing.</title>
        <authorList>
            <person name="Takabe Y."/>
            <person name="Nakajima Y."/>
            <person name="Suzuki S."/>
            <person name="Shiozaki T."/>
        </authorList>
    </citation>
    <scope>NUCLEOTIDE SEQUENCE [LARGE SCALE GENOMIC DNA]</scope>
    <source>
        <strain evidence="12 13">AI_62</strain>
    </source>
</reference>
<evidence type="ECO:0000256" key="1">
    <source>
        <dbReference type="ARBA" id="ARBA00004496"/>
    </source>
</evidence>
<keyword evidence="9" id="KW-0460">Magnesium</keyword>
<keyword evidence="4" id="KW-0963">Cytoplasm</keyword>
<accession>A0ABQ4NQG7</accession>
<comment type="caution">
    <text evidence="12">The sequence shown here is derived from an EMBL/GenBank/DDBJ whole genome shotgun (WGS) entry which is preliminary data.</text>
</comment>
<gene>
    <name evidence="12" type="ORF">JANAI62_32090</name>
</gene>
<evidence type="ECO:0000256" key="5">
    <source>
        <dbReference type="ARBA" id="ARBA00022694"/>
    </source>
</evidence>
<comment type="similarity">
    <text evidence="2">Belongs to the TsaE family.</text>
</comment>
<feature type="region of interest" description="Disordered" evidence="11">
    <location>
        <begin position="1"/>
        <end position="25"/>
    </location>
</feature>
<dbReference type="InterPro" id="IPR027417">
    <property type="entry name" value="P-loop_NTPase"/>
</dbReference>
<keyword evidence="7" id="KW-0547">Nucleotide-binding</keyword>
<keyword evidence="5" id="KW-0819">tRNA processing</keyword>
<evidence type="ECO:0000256" key="8">
    <source>
        <dbReference type="ARBA" id="ARBA00022840"/>
    </source>
</evidence>
<evidence type="ECO:0000256" key="4">
    <source>
        <dbReference type="ARBA" id="ARBA00022490"/>
    </source>
</evidence>
<evidence type="ECO:0000256" key="10">
    <source>
        <dbReference type="ARBA" id="ARBA00032441"/>
    </source>
</evidence>